<evidence type="ECO:0000313" key="1">
    <source>
        <dbReference type="EMBL" id="PCC16849.1"/>
    </source>
</evidence>
<dbReference type="RefSeq" id="WP_096157101.1">
    <property type="nucleotide sequence ID" value="NZ_NRGX01000001.1"/>
</dbReference>
<comment type="caution">
    <text evidence="1">The sequence shown here is derived from an EMBL/GenBank/DDBJ whole genome shotgun (WGS) entry which is preliminary data.</text>
</comment>
<reference evidence="1 2" key="1">
    <citation type="journal article" date="2017" name="Elife">
        <title>Extensive horizontal gene transfer in cheese-associated bacteria.</title>
        <authorList>
            <person name="Bonham K.S."/>
            <person name="Wolfe B.E."/>
            <person name="Dutton R.J."/>
        </authorList>
    </citation>
    <scope>NUCLEOTIDE SEQUENCE [LARGE SCALE GENOMIC DNA]</scope>
    <source>
        <strain evidence="1 2">JB5</strain>
    </source>
</reference>
<evidence type="ECO:0000313" key="2">
    <source>
        <dbReference type="Proteomes" id="UP000218377"/>
    </source>
</evidence>
<protein>
    <submittedName>
        <fullName evidence="1">Uncharacterized protein</fullName>
    </submittedName>
</protein>
<name>A0A2A3WZM7_BREAU</name>
<accession>A0A2A3WZM7</accession>
<dbReference type="Proteomes" id="UP000218377">
    <property type="component" value="Unassembled WGS sequence"/>
</dbReference>
<sequence length="122" mass="13496">MDTDSAPVPTVLHLNVEEVIDGAWGADRTLLPALSSDGDSPLPEEGDFQAVYRRVYEDFVGRFTETVNRLAQEETPVQEVIVEAGDVLRPWYEGHKSSSNEPLFAKALALTPLPTREDIESI</sequence>
<gene>
    <name evidence="1" type="ORF">CIK79_00145</name>
</gene>
<dbReference type="AlphaFoldDB" id="A0A2A3WZM7"/>
<organism evidence="1 2">
    <name type="scientific">Brevibacterium aurantiacum</name>
    <dbReference type="NCBI Taxonomy" id="273384"/>
    <lineage>
        <taxon>Bacteria</taxon>
        <taxon>Bacillati</taxon>
        <taxon>Actinomycetota</taxon>
        <taxon>Actinomycetes</taxon>
        <taxon>Micrococcales</taxon>
        <taxon>Brevibacteriaceae</taxon>
        <taxon>Brevibacterium</taxon>
    </lineage>
</organism>
<proteinExistence type="predicted"/>
<dbReference type="EMBL" id="NRGX01000001">
    <property type="protein sequence ID" value="PCC16849.1"/>
    <property type="molecule type" value="Genomic_DNA"/>
</dbReference>